<accession>A0A8H3X726</accession>
<keyword evidence="2" id="KW-1185">Reference proteome</keyword>
<dbReference type="AlphaFoldDB" id="A0A8H3X726"/>
<gene>
    <name evidence="1" type="ORF">F8M41_006080</name>
</gene>
<evidence type="ECO:0000313" key="1">
    <source>
        <dbReference type="EMBL" id="KAF0427247.1"/>
    </source>
</evidence>
<organism evidence="1 2">
    <name type="scientific">Gigaspora margarita</name>
    <dbReference type="NCBI Taxonomy" id="4874"/>
    <lineage>
        <taxon>Eukaryota</taxon>
        <taxon>Fungi</taxon>
        <taxon>Fungi incertae sedis</taxon>
        <taxon>Mucoromycota</taxon>
        <taxon>Glomeromycotina</taxon>
        <taxon>Glomeromycetes</taxon>
        <taxon>Diversisporales</taxon>
        <taxon>Gigasporaceae</taxon>
        <taxon>Gigaspora</taxon>
    </lineage>
</organism>
<reference evidence="1 2" key="1">
    <citation type="journal article" date="2019" name="Environ. Microbiol.">
        <title>At the nexus of three kingdoms: the genome of the mycorrhizal fungus Gigaspora margarita provides insights into plant, endobacterial and fungal interactions.</title>
        <authorList>
            <person name="Venice F."/>
            <person name="Ghignone S."/>
            <person name="Salvioli di Fossalunga A."/>
            <person name="Amselem J."/>
            <person name="Novero M."/>
            <person name="Xianan X."/>
            <person name="Sedzielewska Toro K."/>
            <person name="Morin E."/>
            <person name="Lipzen A."/>
            <person name="Grigoriev I.V."/>
            <person name="Henrissat B."/>
            <person name="Martin F.M."/>
            <person name="Bonfante P."/>
        </authorList>
    </citation>
    <scope>NUCLEOTIDE SEQUENCE [LARGE SCALE GENOMIC DNA]</scope>
    <source>
        <strain evidence="1 2">BEG34</strain>
    </source>
</reference>
<sequence>MSQGSSVPRNLFVETFTVLVTERFSDINAHLPSEGASPSLNIWGYGYDSYSGTYNYNVQIVNKQNILEVDLFFLVGSRLKQDVNNYYHQFLLWKLHLSSKKPSALFDCSKSE</sequence>
<protein>
    <submittedName>
        <fullName evidence="1">Uncharacterized protein</fullName>
    </submittedName>
</protein>
<proteinExistence type="predicted"/>
<dbReference type="EMBL" id="WTPW01001595">
    <property type="protein sequence ID" value="KAF0427247.1"/>
    <property type="molecule type" value="Genomic_DNA"/>
</dbReference>
<evidence type="ECO:0000313" key="2">
    <source>
        <dbReference type="Proteomes" id="UP000439903"/>
    </source>
</evidence>
<dbReference type="Proteomes" id="UP000439903">
    <property type="component" value="Unassembled WGS sequence"/>
</dbReference>
<comment type="caution">
    <text evidence="1">The sequence shown here is derived from an EMBL/GenBank/DDBJ whole genome shotgun (WGS) entry which is preliminary data.</text>
</comment>
<name>A0A8H3X726_GIGMA</name>